<evidence type="ECO:0008006" key="4">
    <source>
        <dbReference type="Google" id="ProtNLM"/>
    </source>
</evidence>
<protein>
    <recommendedName>
        <fullName evidence="4">Transmembrane protein</fullName>
    </recommendedName>
</protein>
<organism evidence="2 3">
    <name type="scientific">Nepenthes gracilis</name>
    <name type="common">Slender pitcher plant</name>
    <dbReference type="NCBI Taxonomy" id="150966"/>
    <lineage>
        <taxon>Eukaryota</taxon>
        <taxon>Viridiplantae</taxon>
        <taxon>Streptophyta</taxon>
        <taxon>Embryophyta</taxon>
        <taxon>Tracheophyta</taxon>
        <taxon>Spermatophyta</taxon>
        <taxon>Magnoliopsida</taxon>
        <taxon>eudicotyledons</taxon>
        <taxon>Gunneridae</taxon>
        <taxon>Pentapetalae</taxon>
        <taxon>Caryophyllales</taxon>
        <taxon>Nepenthaceae</taxon>
        <taxon>Nepenthes</taxon>
    </lineage>
</organism>
<keyword evidence="1" id="KW-0472">Membrane</keyword>
<keyword evidence="1" id="KW-0812">Transmembrane</keyword>
<evidence type="ECO:0000256" key="1">
    <source>
        <dbReference type="SAM" id="Phobius"/>
    </source>
</evidence>
<evidence type="ECO:0000313" key="2">
    <source>
        <dbReference type="EMBL" id="GMH19852.1"/>
    </source>
</evidence>
<keyword evidence="3" id="KW-1185">Reference proteome</keyword>
<proteinExistence type="predicted"/>
<feature type="transmembrane region" description="Helical" evidence="1">
    <location>
        <begin position="61"/>
        <end position="79"/>
    </location>
</feature>
<evidence type="ECO:0000313" key="3">
    <source>
        <dbReference type="Proteomes" id="UP001279734"/>
    </source>
</evidence>
<feature type="transmembrane region" description="Helical" evidence="1">
    <location>
        <begin position="99"/>
        <end position="119"/>
    </location>
</feature>
<keyword evidence="1" id="KW-1133">Transmembrane helix</keyword>
<reference evidence="2" key="1">
    <citation type="submission" date="2023-05" db="EMBL/GenBank/DDBJ databases">
        <title>Nepenthes gracilis genome sequencing.</title>
        <authorList>
            <person name="Fukushima K."/>
        </authorList>
    </citation>
    <scope>NUCLEOTIDE SEQUENCE</scope>
    <source>
        <strain evidence="2">SING2019-196</strain>
    </source>
</reference>
<comment type="caution">
    <text evidence="2">The sequence shown here is derived from an EMBL/GenBank/DDBJ whole genome shotgun (WGS) entry which is preliminary data.</text>
</comment>
<gene>
    <name evidence="2" type="ORF">Nepgr_021693</name>
</gene>
<accession>A0AAD3SZ82</accession>
<name>A0AAD3SZ82_NEPGR</name>
<dbReference type="EMBL" id="BSYO01000021">
    <property type="protein sequence ID" value="GMH19852.1"/>
    <property type="molecule type" value="Genomic_DNA"/>
</dbReference>
<dbReference type="AlphaFoldDB" id="A0AAD3SZ82"/>
<sequence>MEGLGILDVLARNLVVAGCFLEAWHLHTNGELMSCGFHGAIDDTMVLIYVLSTLLLVRNNVTLALILLKFWGCVAVLRYAVGCLGDSGGGFVSGGFGKWWQFLVLLWNGLCVQFHCWLFHCRRLLPTFPPCFAFEFGFLVVEWCLCEILEWV</sequence>
<dbReference type="Proteomes" id="UP001279734">
    <property type="component" value="Unassembled WGS sequence"/>
</dbReference>